<evidence type="ECO:0000313" key="3">
    <source>
        <dbReference type="Proteomes" id="UP000318017"/>
    </source>
</evidence>
<name>A0A518GGK7_9BACT</name>
<evidence type="ECO:0000313" key="2">
    <source>
        <dbReference type="EMBL" id="QDV27719.1"/>
    </source>
</evidence>
<dbReference type="Proteomes" id="UP000318017">
    <property type="component" value="Chromosome"/>
</dbReference>
<dbReference type="AlphaFoldDB" id="A0A518GGK7"/>
<reference evidence="2 3" key="1">
    <citation type="submission" date="2019-02" db="EMBL/GenBank/DDBJ databases">
        <title>Deep-cultivation of Planctomycetes and their phenomic and genomic characterization uncovers novel biology.</title>
        <authorList>
            <person name="Wiegand S."/>
            <person name="Jogler M."/>
            <person name="Boedeker C."/>
            <person name="Pinto D."/>
            <person name="Vollmers J."/>
            <person name="Rivas-Marin E."/>
            <person name="Kohn T."/>
            <person name="Peeters S.H."/>
            <person name="Heuer A."/>
            <person name="Rast P."/>
            <person name="Oberbeckmann S."/>
            <person name="Bunk B."/>
            <person name="Jeske O."/>
            <person name="Meyerdierks A."/>
            <person name="Storesund J.E."/>
            <person name="Kallscheuer N."/>
            <person name="Luecker S."/>
            <person name="Lage O.M."/>
            <person name="Pohl T."/>
            <person name="Merkel B.J."/>
            <person name="Hornburger P."/>
            <person name="Mueller R.-W."/>
            <person name="Bruemmer F."/>
            <person name="Labrenz M."/>
            <person name="Spormann A.M."/>
            <person name="Op den Camp H."/>
            <person name="Overmann J."/>
            <person name="Amann R."/>
            <person name="Jetten M.S.M."/>
            <person name="Mascher T."/>
            <person name="Medema M.H."/>
            <person name="Devos D.P."/>
            <person name="Kaster A.-K."/>
            <person name="Ovreas L."/>
            <person name="Rohde M."/>
            <person name="Galperin M.Y."/>
            <person name="Jogler C."/>
        </authorList>
    </citation>
    <scope>NUCLEOTIDE SEQUENCE [LARGE SCALE GENOMIC DNA]</scope>
    <source>
        <strain evidence="2 3">Q31a</strain>
    </source>
</reference>
<feature type="region of interest" description="Disordered" evidence="1">
    <location>
        <begin position="63"/>
        <end position="86"/>
    </location>
</feature>
<keyword evidence="3" id="KW-1185">Reference proteome</keyword>
<proteinExistence type="predicted"/>
<protein>
    <submittedName>
        <fullName evidence="2">Uncharacterized protein</fullName>
    </submittedName>
</protein>
<evidence type="ECO:0000256" key="1">
    <source>
        <dbReference type="SAM" id="MobiDB-lite"/>
    </source>
</evidence>
<dbReference type="KEGG" id="ahel:Q31a_61120"/>
<feature type="region of interest" description="Disordered" evidence="1">
    <location>
        <begin position="23"/>
        <end position="45"/>
    </location>
</feature>
<organism evidence="2 3">
    <name type="scientific">Aureliella helgolandensis</name>
    <dbReference type="NCBI Taxonomy" id="2527968"/>
    <lineage>
        <taxon>Bacteria</taxon>
        <taxon>Pseudomonadati</taxon>
        <taxon>Planctomycetota</taxon>
        <taxon>Planctomycetia</taxon>
        <taxon>Pirellulales</taxon>
        <taxon>Pirellulaceae</taxon>
        <taxon>Aureliella</taxon>
    </lineage>
</organism>
<sequence length="86" mass="9892">MQIKVETRTVFIVWAILLRTRTRSREFASDSSESPKLERGNPKPDACRMRIVYATSRQQVHPRLPEMENPRSFHGVLRADTAIPGT</sequence>
<dbReference type="EMBL" id="CP036298">
    <property type="protein sequence ID" value="QDV27719.1"/>
    <property type="molecule type" value="Genomic_DNA"/>
</dbReference>
<accession>A0A518GGK7</accession>
<gene>
    <name evidence="2" type="ORF">Q31a_61120</name>
</gene>